<gene>
    <name evidence="2" type="ORF">G1H19_12635</name>
</gene>
<keyword evidence="2" id="KW-0540">Nuclease</keyword>
<reference evidence="2 3" key="1">
    <citation type="submission" date="2020-02" db="EMBL/GenBank/DDBJ databases">
        <title>The whole genome sequence of CPCC 205119.</title>
        <authorList>
            <person name="Jiang Z."/>
        </authorList>
    </citation>
    <scope>NUCLEOTIDE SEQUENCE [LARGE SCALE GENOMIC DNA]</scope>
    <source>
        <strain evidence="2 3">CPCC 205119</strain>
    </source>
</reference>
<proteinExistence type="predicted"/>
<keyword evidence="3" id="KW-1185">Reference proteome</keyword>
<protein>
    <submittedName>
        <fullName evidence="2">HNH endonuclease</fullName>
    </submittedName>
</protein>
<keyword evidence="2" id="KW-0255">Endonuclease</keyword>
<dbReference type="GO" id="GO:0004519">
    <property type="term" value="F:endonuclease activity"/>
    <property type="evidence" value="ECO:0007669"/>
    <property type="project" value="UniProtKB-KW"/>
</dbReference>
<feature type="domain" description="HNH nuclease" evidence="1">
    <location>
        <begin position="224"/>
        <end position="273"/>
    </location>
</feature>
<dbReference type="EMBL" id="JAAGWK010000018">
    <property type="protein sequence ID" value="NEL54848.1"/>
    <property type="molecule type" value="Genomic_DNA"/>
</dbReference>
<dbReference type="Proteomes" id="UP000470470">
    <property type="component" value="Unassembled WGS sequence"/>
</dbReference>
<accession>A0A7K3WEC5</accession>
<evidence type="ECO:0000313" key="3">
    <source>
        <dbReference type="Proteomes" id="UP000470470"/>
    </source>
</evidence>
<dbReference type="AlphaFoldDB" id="A0A7K3WEC5"/>
<sequence>MRRLDVAQSACRCTLASVKAYVGVTDGEWYRQLADQPAGGEVNFWRPSGGRRFGALSLGEPFFFKSHHPHNRVVGGGFYSGFVPLRISEAWEMFGLGNGARTLEEMRARVGGYRRQPLTAHEDPVIGCVLVRDTRFFPADTAAEPPPEFAPSIVQGKGYDLADARWSTYFSRLLHRVLGTDIELDLEQAWRLDGPVYGDPRLTPQRLGQQAFQAVVLGAYDRRCAITGDKIRPTLQAAHIRPLPSGGEHRLDNGVLLRSDVHTLYDRGYLGVDTHHRLLVSPRLRAEFRNGEQFYSRAGQTIALPERRADRPGKQFLEWHLDTVFQAS</sequence>
<evidence type="ECO:0000259" key="1">
    <source>
        <dbReference type="Pfam" id="PF13391"/>
    </source>
</evidence>
<evidence type="ECO:0000313" key="2">
    <source>
        <dbReference type="EMBL" id="NEL54848.1"/>
    </source>
</evidence>
<comment type="caution">
    <text evidence="2">The sequence shown here is derived from an EMBL/GenBank/DDBJ whole genome shotgun (WGS) entry which is preliminary data.</text>
</comment>
<dbReference type="CDD" id="cd00085">
    <property type="entry name" value="HNHc"/>
    <property type="match status" value="1"/>
</dbReference>
<dbReference type="Pfam" id="PF13391">
    <property type="entry name" value="HNH_2"/>
    <property type="match status" value="1"/>
</dbReference>
<name>A0A7K3WEC5_9ACTN</name>
<keyword evidence="2" id="KW-0378">Hydrolase</keyword>
<dbReference type="InterPro" id="IPR003615">
    <property type="entry name" value="HNH_nuc"/>
</dbReference>
<organism evidence="2 3">
    <name type="scientific">Goekera deserti</name>
    <dbReference type="NCBI Taxonomy" id="2497753"/>
    <lineage>
        <taxon>Bacteria</taxon>
        <taxon>Bacillati</taxon>
        <taxon>Actinomycetota</taxon>
        <taxon>Actinomycetes</taxon>
        <taxon>Geodermatophilales</taxon>
        <taxon>Geodermatophilaceae</taxon>
        <taxon>Goekera</taxon>
    </lineage>
</organism>